<dbReference type="RefSeq" id="WP_191738227.1">
    <property type="nucleotide sequence ID" value="NZ_JACYFS010000009.1"/>
</dbReference>
<dbReference type="Proteomes" id="UP000637299">
    <property type="component" value="Unassembled WGS sequence"/>
</dbReference>
<dbReference type="EMBL" id="JACYFS010000009">
    <property type="protein sequence ID" value="MBD8084463.1"/>
    <property type="molecule type" value="Genomic_DNA"/>
</dbReference>
<proteinExistence type="predicted"/>
<gene>
    <name evidence="1" type="ORF">IC610_18810</name>
</gene>
<evidence type="ECO:0000313" key="1">
    <source>
        <dbReference type="EMBL" id="MBD8084463.1"/>
    </source>
</evidence>
<evidence type="ECO:0000313" key="2">
    <source>
        <dbReference type="Proteomes" id="UP000637299"/>
    </source>
</evidence>
<protein>
    <submittedName>
        <fullName evidence="1">Uncharacterized protein</fullName>
    </submittedName>
</protein>
<reference evidence="1 2" key="1">
    <citation type="submission" date="2020-09" db="EMBL/GenBank/DDBJ databases">
        <title>Genome seq and assembly of Chryseobacterium sp.</title>
        <authorList>
            <person name="Chhetri G."/>
        </authorList>
    </citation>
    <scope>NUCLEOTIDE SEQUENCE [LARGE SCALE GENOMIC DNA]</scope>
    <source>
        <strain evidence="1 2">GCR10</strain>
    </source>
</reference>
<name>A0ABR8ZI48_9FLAO</name>
<organism evidence="1 2">
    <name type="scientific">Chryseobacterium caseinilyticum</name>
    <dbReference type="NCBI Taxonomy" id="2771428"/>
    <lineage>
        <taxon>Bacteria</taxon>
        <taxon>Pseudomonadati</taxon>
        <taxon>Bacteroidota</taxon>
        <taxon>Flavobacteriia</taxon>
        <taxon>Flavobacteriales</taxon>
        <taxon>Weeksellaceae</taxon>
        <taxon>Chryseobacterium group</taxon>
        <taxon>Chryseobacterium</taxon>
    </lineage>
</organism>
<sequence length="279" mass="32722">MYISEFNVNQNIILAEELKMEILGQLSTELVERLGFKDTIVIERKTYLNHNQKDLYIIEKNNSNYKLLLLGEGSVKKMGGSGIAVRIQSAKVNVLDVLKMVEYAVVNWKTLNKNLVKTDYFLFEGDKIQILANSEKSISDIVSNNSVLVDSLMQKEFVLYKDNSKIITWQDDEFIFKENLDRYQPAHLYAHISHGELKLQDFYYYVRNEIYNYFLVFSDKNTFSYFDGNEGRTATKMVIEKGSSFYPYITAKEIIYGKLVIYDDGNYFIYNVYKRHFKK</sequence>
<accession>A0ABR8ZI48</accession>
<comment type="caution">
    <text evidence="1">The sequence shown here is derived from an EMBL/GenBank/DDBJ whole genome shotgun (WGS) entry which is preliminary data.</text>
</comment>
<keyword evidence="2" id="KW-1185">Reference proteome</keyword>